<dbReference type="InterPro" id="IPR042272">
    <property type="entry name" value="ATP12_ATP_synth-F1-assembly_N"/>
</dbReference>
<feature type="domain" description="PH" evidence="15">
    <location>
        <begin position="793"/>
        <end position="888"/>
    </location>
</feature>
<dbReference type="Gene3D" id="2.40.160.120">
    <property type="match status" value="1"/>
</dbReference>
<keyword evidence="17" id="KW-1185">Reference proteome</keyword>
<dbReference type="GO" id="GO:0006869">
    <property type="term" value="P:lipid transport"/>
    <property type="evidence" value="ECO:0007669"/>
    <property type="project" value="UniProtKB-KW"/>
</dbReference>
<dbReference type="InterPro" id="IPR036770">
    <property type="entry name" value="Ankyrin_rpt-contain_sf"/>
</dbReference>
<evidence type="ECO:0000256" key="9">
    <source>
        <dbReference type="ARBA" id="ARBA00023128"/>
    </source>
</evidence>
<keyword evidence="4" id="KW-0813">Transport</keyword>
<dbReference type="GO" id="GO:0006887">
    <property type="term" value="P:exocytosis"/>
    <property type="evidence" value="ECO:0007669"/>
    <property type="project" value="TreeGrafter"/>
</dbReference>
<evidence type="ECO:0000256" key="10">
    <source>
        <dbReference type="ARBA" id="ARBA00023186"/>
    </source>
</evidence>
<dbReference type="Pfam" id="PF00023">
    <property type="entry name" value="Ank"/>
    <property type="match status" value="1"/>
</dbReference>
<dbReference type="Pfam" id="PF00169">
    <property type="entry name" value="PH"/>
    <property type="match status" value="1"/>
</dbReference>
<evidence type="ECO:0000256" key="11">
    <source>
        <dbReference type="PROSITE-ProRule" id="PRU00023"/>
    </source>
</evidence>
<dbReference type="InterPro" id="IPR011419">
    <property type="entry name" value="ATP12_ATP_synth-F1-assembly"/>
</dbReference>
<dbReference type="SUPFAM" id="SSF50729">
    <property type="entry name" value="PH domain-like"/>
    <property type="match status" value="1"/>
</dbReference>
<dbReference type="EMBL" id="KZ805361">
    <property type="protein sequence ID" value="PVI01201.1"/>
    <property type="molecule type" value="Genomic_DNA"/>
</dbReference>
<feature type="repeat" description="ANK" evidence="11">
    <location>
        <begin position="597"/>
        <end position="619"/>
    </location>
</feature>
<comment type="subcellular location">
    <subcellularLocation>
        <location evidence="1">Mitochondrion</location>
    </subcellularLocation>
</comment>
<dbReference type="Proteomes" id="UP000244855">
    <property type="component" value="Unassembled WGS sequence"/>
</dbReference>
<feature type="compositionally biased region" description="Pro residues" evidence="14">
    <location>
        <begin position="39"/>
        <end position="52"/>
    </location>
</feature>
<evidence type="ECO:0000256" key="13">
    <source>
        <dbReference type="SAM" id="Coils"/>
    </source>
</evidence>
<dbReference type="SUPFAM" id="SSF48403">
    <property type="entry name" value="Ankyrin repeat"/>
    <property type="match status" value="1"/>
</dbReference>
<dbReference type="STRING" id="97972.A0A2V1DSW6"/>
<feature type="region of interest" description="Disordered" evidence="14">
    <location>
        <begin position="38"/>
        <end position="68"/>
    </location>
</feature>
<evidence type="ECO:0000256" key="2">
    <source>
        <dbReference type="ARBA" id="ARBA00008231"/>
    </source>
</evidence>
<feature type="compositionally biased region" description="Basic residues" evidence="14">
    <location>
        <begin position="449"/>
        <end position="469"/>
    </location>
</feature>
<dbReference type="GO" id="GO:0006897">
    <property type="term" value="P:endocytosis"/>
    <property type="evidence" value="ECO:0007669"/>
    <property type="project" value="TreeGrafter"/>
</dbReference>
<comment type="similarity">
    <text evidence="3 12">Belongs to the OSBP family.</text>
</comment>
<dbReference type="GO" id="GO:0005886">
    <property type="term" value="C:plasma membrane"/>
    <property type="evidence" value="ECO:0007669"/>
    <property type="project" value="TreeGrafter"/>
</dbReference>
<reference evidence="16 17" key="1">
    <citation type="journal article" date="2018" name="Sci. Rep.">
        <title>Comparative genomics provides insights into the lifestyle and reveals functional heterogeneity of dark septate endophytic fungi.</title>
        <authorList>
            <person name="Knapp D.G."/>
            <person name="Nemeth J.B."/>
            <person name="Barry K."/>
            <person name="Hainaut M."/>
            <person name="Henrissat B."/>
            <person name="Johnson J."/>
            <person name="Kuo A."/>
            <person name="Lim J.H.P."/>
            <person name="Lipzen A."/>
            <person name="Nolan M."/>
            <person name="Ohm R.A."/>
            <person name="Tamas L."/>
            <person name="Grigoriev I.V."/>
            <person name="Spatafora J.W."/>
            <person name="Nagy L.G."/>
            <person name="Kovacs G.M."/>
        </authorList>
    </citation>
    <scope>NUCLEOTIDE SEQUENCE [LARGE SCALE GENOMIC DNA]</scope>
    <source>
        <strain evidence="16 17">DSE2036</strain>
    </source>
</reference>
<dbReference type="InterPro" id="IPR011993">
    <property type="entry name" value="PH-like_dom_sf"/>
</dbReference>
<organism evidence="16 17">
    <name type="scientific">Periconia macrospinosa</name>
    <dbReference type="NCBI Taxonomy" id="97972"/>
    <lineage>
        <taxon>Eukaryota</taxon>
        <taxon>Fungi</taxon>
        <taxon>Dikarya</taxon>
        <taxon>Ascomycota</taxon>
        <taxon>Pezizomycotina</taxon>
        <taxon>Dothideomycetes</taxon>
        <taxon>Pleosporomycetidae</taxon>
        <taxon>Pleosporales</taxon>
        <taxon>Massarineae</taxon>
        <taxon>Periconiaceae</taxon>
        <taxon>Periconia</taxon>
    </lineage>
</organism>
<dbReference type="InterPro" id="IPR002110">
    <property type="entry name" value="Ankyrin_rpt"/>
</dbReference>
<keyword evidence="9" id="KW-0496">Mitochondrion</keyword>
<feature type="coiled-coil region" evidence="13">
    <location>
        <begin position="1100"/>
        <end position="1148"/>
    </location>
</feature>
<evidence type="ECO:0000256" key="5">
    <source>
        <dbReference type="ARBA" id="ARBA00022553"/>
    </source>
</evidence>
<keyword evidence="7" id="KW-0445">Lipid transport</keyword>
<feature type="region of interest" description="Disordered" evidence="14">
    <location>
        <begin position="535"/>
        <end position="554"/>
    </location>
</feature>
<keyword evidence="8" id="KW-0446">Lipid-binding</keyword>
<dbReference type="FunFam" id="1.25.40.20:FF:000281">
    <property type="entry name" value="Oxysterol binding protein (Osh1)"/>
    <property type="match status" value="1"/>
</dbReference>
<dbReference type="GO" id="GO:0043461">
    <property type="term" value="P:proton-transporting ATP synthase complex assembly"/>
    <property type="evidence" value="ECO:0007669"/>
    <property type="project" value="InterPro"/>
</dbReference>
<dbReference type="InterPro" id="IPR000648">
    <property type="entry name" value="Oxysterol-bd"/>
</dbReference>
<dbReference type="SMART" id="SM00248">
    <property type="entry name" value="ANK"/>
    <property type="match status" value="3"/>
</dbReference>
<dbReference type="GO" id="GO:0032934">
    <property type="term" value="F:sterol binding"/>
    <property type="evidence" value="ECO:0007669"/>
    <property type="project" value="TreeGrafter"/>
</dbReference>
<dbReference type="CDD" id="cd13292">
    <property type="entry name" value="PH_Osh1p_Osh2p_yeast"/>
    <property type="match status" value="1"/>
</dbReference>
<dbReference type="PANTHER" id="PTHR10972:SF205">
    <property type="entry name" value="OXYSTEROL-BINDING PROTEIN 1"/>
    <property type="match status" value="1"/>
</dbReference>
<dbReference type="PANTHER" id="PTHR10972">
    <property type="entry name" value="OXYSTEROL-BINDING PROTEIN-RELATED"/>
    <property type="match status" value="1"/>
</dbReference>
<comment type="similarity">
    <text evidence="2">Belongs to the ATP12 family.</text>
</comment>
<dbReference type="Gene3D" id="1.25.40.20">
    <property type="entry name" value="Ankyrin repeat-containing domain"/>
    <property type="match status" value="2"/>
</dbReference>
<dbReference type="GO" id="GO:0097038">
    <property type="term" value="C:perinuclear endoplasmic reticulum"/>
    <property type="evidence" value="ECO:0007669"/>
    <property type="project" value="TreeGrafter"/>
</dbReference>
<keyword evidence="10" id="KW-0143">Chaperone</keyword>
<keyword evidence="6" id="KW-0809">Transit peptide</keyword>
<dbReference type="Gene3D" id="2.30.29.30">
    <property type="entry name" value="Pleckstrin-homology domain (PH domain)/Phosphotyrosine-binding domain (PTB)"/>
    <property type="match status" value="1"/>
</dbReference>
<keyword evidence="13" id="KW-0175">Coiled coil</keyword>
<dbReference type="SMART" id="SM00233">
    <property type="entry name" value="PH"/>
    <property type="match status" value="1"/>
</dbReference>
<evidence type="ECO:0000256" key="6">
    <source>
        <dbReference type="ARBA" id="ARBA00022946"/>
    </source>
</evidence>
<feature type="compositionally biased region" description="Acidic residues" evidence="14">
    <location>
        <begin position="994"/>
        <end position="1004"/>
    </location>
</feature>
<evidence type="ECO:0000256" key="8">
    <source>
        <dbReference type="ARBA" id="ARBA00023121"/>
    </source>
</evidence>
<evidence type="ECO:0000256" key="3">
    <source>
        <dbReference type="ARBA" id="ARBA00008842"/>
    </source>
</evidence>
<keyword evidence="11" id="KW-0040">ANK repeat</keyword>
<sequence length="1581" mass="175245">MESLRPALATLRLSAPRPARQFHYYRCLHTTATRCATPLPHPSVPGPPPETPTPSASDALDRVARKRKQAEMLKQAQETRTASSKPKTALQKRFWKDVSIKETPEGLQIYLDSRPVRTPTKDILTIPLSKPQLAAAIALEWDLLVSAQQALKTHLIPLTSLTARAVDIQTADANGESKVREAIITVMMRYLSTDTLLCWAPENVLHELPQDGLTLRQTQMKLTTPIIAHLTTHVWPGVEIKPILEPDSIMPIPQPDNTQNVIRGWMSGLPAFELAGLERAVLATKSLLVGARLVHEWSEVFAQSSVPADAAEEADAARFGIEEAAEASSSEVRWQTRQWGEVDDTHDVEKEDMRRQLGSVVLLVSGNGSSTGQAQSIAHSQSFRHPVSLRRLCLRTPLQHKRSKSSSVKNLLGRVSSKNEGSVLDSTDNLAPASSAASVSSQSQSISHSHSHHSLPGHHRSASTKHRPHLSASMSNVNNGLEVPNPASPTVATPQPSPLSPTAPKGASIEQSVKLFRVFESLRNGDTAAIQKAIREQAAPSDAEQSSTSLTLPGRTEGTSILHLAIQCAEQPVIEFVLSHSKAGPDSVIDINGRDREGNTALHLAATLGRTPVVRMLLDQPGINDSITNYNGQTPLDLARTPDIFQQLQLAKSIFIDANVRKIQQVVATGDLAALEKLLQDARLKSTVDVNGGELVTDPAVAEAGGTLLHEAAKKKDVKLAQLLLLNGADPFRRDRKGKLPQDYTKDDRTRAILKRSPAAAAAQRGIQEKTILAGAASTPGAAPDNGMGAKESREMKGYLKKWTNYTSGYKLRWFVLEDGVLSYYKHQDDTGSACRGAINMRIAKLYMDPQDKQRFEIQGKSSVKYHLKANHQVEAKRWYWALNNAIQWAKDEAREEERQQNRDQEMLKQAKAEQLDKRIPKEGEVASLNSSMVASTKNLAPSTNLSVPQPSADSASRSGVSIAEDPESIYEPSMAGNDFGRMTSHVGTTTVNDDPDDDDDYGDDNSSHEMRPQSKDAFNITAQSARLQLELLAQVSTALQTEKVRNPTLQISDPVMLSALSSYESAVGNLKGLIGDLLRISRDRDAYWQYRLDREANVRRMWEESMAKVAKEQEELENRFGESEERRRKAKRALREALEEYDMEGEKAARTGEDEFVEAAEEPLSRKASLNSQALRRKATLANLAADMSEDESDEDDEEFFDAVGAGEVEVVEMPVTSHTAPAGETSGDDKDIFDVKHSEIATGFIGYEDGPRQKLAMDDDDRPKISLWGILKSMIGKDMTKMTLPVSFNEPTSLLQRVAEDMEYTDLLDTAAERADSTERLLYVAAFAASEYASTIGRVAKPFNPLLGETYEYARPDKGYRFFIEQVSHHPPIGAAYAESKKWDYYVSRGWKASSAYQVVGKVLDADGRVRWSVGGRWNDKIYARFTPGYEDADIEKGGSKTSKHDDNKAFLVWQAHERPTGIPFNLTPFVVTLNAIPDSLRAVVAPTDTRLRPDQRAMEDGEYDLAATEKNRVEEKQRATRRRREQHGEEFVPKWFSKGKCDVTGEEYWVFNHEYWKTRHAVAQEKTKWEQEGLEDIF</sequence>
<dbReference type="Gene3D" id="3.30.70.3490">
    <property type="match status" value="1"/>
</dbReference>
<dbReference type="Pfam" id="PF12796">
    <property type="entry name" value="Ank_2"/>
    <property type="match status" value="1"/>
</dbReference>
<dbReference type="PROSITE" id="PS50003">
    <property type="entry name" value="PH_DOMAIN"/>
    <property type="match status" value="1"/>
</dbReference>
<dbReference type="PROSITE" id="PS50297">
    <property type="entry name" value="ANK_REP_REGION"/>
    <property type="match status" value="2"/>
</dbReference>
<evidence type="ECO:0000256" key="7">
    <source>
        <dbReference type="ARBA" id="ARBA00023055"/>
    </source>
</evidence>
<feature type="compositionally biased region" description="Basic and acidic residues" evidence="14">
    <location>
        <begin position="1006"/>
        <end position="1015"/>
    </location>
</feature>
<feature type="repeat" description="ANK" evidence="11">
    <location>
        <begin position="704"/>
        <end position="736"/>
    </location>
</feature>
<dbReference type="SUPFAM" id="SSF144000">
    <property type="entry name" value="Oxysterol-binding protein-like"/>
    <property type="match status" value="1"/>
</dbReference>
<evidence type="ECO:0000256" key="12">
    <source>
        <dbReference type="RuleBase" id="RU003844"/>
    </source>
</evidence>
<dbReference type="InterPro" id="IPR001849">
    <property type="entry name" value="PH_domain"/>
</dbReference>
<feature type="compositionally biased region" description="Low complexity" evidence="14">
    <location>
        <begin position="431"/>
        <end position="448"/>
    </location>
</feature>
<evidence type="ECO:0000313" key="16">
    <source>
        <dbReference type="EMBL" id="PVI01201.1"/>
    </source>
</evidence>
<dbReference type="GO" id="GO:0005635">
    <property type="term" value="C:nuclear envelope"/>
    <property type="evidence" value="ECO:0007669"/>
    <property type="project" value="TreeGrafter"/>
</dbReference>
<proteinExistence type="inferred from homology"/>
<dbReference type="PROSITE" id="PS50088">
    <property type="entry name" value="ANK_REPEAT"/>
    <property type="match status" value="2"/>
</dbReference>
<dbReference type="PROSITE" id="PS01013">
    <property type="entry name" value="OSBP"/>
    <property type="match status" value="1"/>
</dbReference>
<keyword evidence="5" id="KW-0597">Phosphoprotein</keyword>
<evidence type="ECO:0000256" key="14">
    <source>
        <dbReference type="SAM" id="MobiDB-lite"/>
    </source>
</evidence>
<dbReference type="SUPFAM" id="SSF160909">
    <property type="entry name" value="ATP12-like"/>
    <property type="match status" value="1"/>
</dbReference>
<protein>
    <recommendedName>
        <fullName evidence="15">PH domain-containing protein</fullName>
    </recommendedName>
</protein>
<dbReference type="Pfam" id="PF01237">
    <property type="entry name" value="Oxysterol_BP"/>
    <property type="match status" value="1"/>
</dbReference>
<dbReference type="GO" id="GO:0005829">
    <property type="term" value="C:cytosol"/>
    <property type="evidence" value="ECO:0007669"/>
    <property type="project" value="TreeGrafter"/>
</dbReference>
<dbReference type="OrthoDB" id="1854502at2759"/>
<name>A0A2V1DSW6_9PLEO</name>
<dbReference type="InterPro" id="IPR037239">
    <property type="entry name" value="OSBP_sf"/>
</dbReference>
<dbReference type="GO" id="GO:0034727">
    <property type="term" value="P:piecemeal microautophagy of the nucleus"/>
    <property type="evidence" value="ECO:0007669"/>
    <property type="project" value="TreeGrafter"/>
</dbReference>
<evidence type="ECO:0000313" key="17">
    <source>
        <dbReference type="Proteomes" id="UP000244855"/>
    </source>
</evidence>
<dbReference type="GO" id="GO:0030011">
    <property type="term" value="P:maintenance of cell polarity"/>
    <property type="evidence" value="ECO:0007669"/>
    <property type="project" value="TreeGrafter"/>
</dbReference>
<feature type="compositionally biased region" description="Polar residues" evidence="14">
    <location>
        <begin position="928"/>
        <end position="960"/>
    </location>
</feature>
<dbReference type="GO" id="GO:0005739">
    <property type="term" value="C:mitochondrion"/>
    <property type="evidence" value="ECO:0007669"/>
    <property type="project" value="UniProtKB-SubCell"/>
</dbReference>
<dbReference type="InterPro" id="IPR023335">
    <property type="entry name" value="ATP12_ortho_dom_sf"/>
</dbReference>
<feature type="compositionally biased region" description="Basic and acidic residues" evidence="14">
    <location>
        <begin position="894"/>
        <end position="925"/>
    </location>
</feature>
<evidence type="ECO:0000259" key="15">
    <source>
        <dbReference type="PROSITE" id="PS50003"/>
    </source>
</evidence>
<evidence type="ECO:0000256" key="1">
    <source>
        <dbReference type="ARBA" id="ARBA00004173"/>
    </source>
</evidence>
<feature type="region of interest" description="Disordered" evidence="14">
    <location>
        <begin position="396"/>
        <end position="507"/>
    </location>
</feature>
<feature type="region of interest" description="Disordered" evidence="14">
    <location>
        <begin position="894"/>
        <end position="1017"/>
    </location>
</feature>
<dbReference type="Gene3D" id="1.10.3580.10">
    <property type="entry name" value="ATP12 ATPase"/>
    <property type="match status" value="1"/>
</dbReference>
<dbReference type="InterPro" id="IPR018494">
    <property type="entry name" value="Oxysterol-bd_CS"/>
</dbReference>
<accession>A0A2V1DSW6</accession>
<dbReference type="FunFam" id="2.30.29.30:FF:000061">
    <property type="entry name" value="Oxysterol binding protein 1"/>
    <property type="match status" value="1"/>
</dbReference>
<gene>
    <name evidence="16" type="ORF">DM02DRAFT_525542</name>
</gene>
<evidence type="ECO:0000256" key="4">
    <source>
        <dbReference type="ARBA" id="ARBA00022448"/>
    </source>
</evidence>
<dbReference type="Pfam" id="PF07542">
    <property type="entry name" value="ATP12"/>
    <property type="match status" value="1"/>
</dbReference>
<feature type="compositionally biased region" description="Polar residues" evidence="14">
    <location>
        <begin position="416"/>
        <end position="429"/>
    </location>
</feature>
<dbReference type="Gene3D" id="3.30.2180.10">
    <property type="entry name" value="ATP12-like"/>
    <property type="match status" value="1"/>
</dbReference>